<comment type="caution">
    <text evidence="4">The sequence shown here is derived from an EMBL/GenBank/DDBJ whole genome shotgun (WGS) entry which is preliminary data.</text>
</comment>
<proteinExistence type="predicted"/>
<name>A0A373FU83_COMTE</name>
<feature type="domain" description="Phage head morphogenesis" evidence="2">
    <location>
        <begin position="53"/>
        <end position="165"/>
    </location>
</feature>
<reference evidence="4 5" key="1">
    <citation type="submission" date="2018-08" db="EMBL/GenBank/DDBJ databases">
        <title>Comamonas testosteroni strain SWCO2.</title>
        <authorList>
            <person name="Jiang N."/>
            <person name="Zhang X.Z."/>
        </authorList>
    </citation>
    <scope>NUCLEOTIDE SEQUENCE [LARGE SCALE GENOMIC DNA]</scope>
    <source>
        <strain evidence="4 5">SWCO2</strain>
    </source>
</reference>
<accession>A0A373FU83</accession>
<evidence type="ECO:0008006" key="6">
    <source>
        <dbReference type="Google" id="ProtNLM"/>
    </source>
</evidence>
<evidence type="ECO:0000259" key="2">
    <source>
        <dbReference type="Pfam" id="PF04233"/>
    </source>
</evidence>
<evidence type="ECO:0000313" key="4">
    <source>
        <dbReference type="EMBL" id="RGE47005.1"/>
    </source>
</evidence>
<dbReference type="OrthoDB" id="9813502at2"/>
<evidence type="ECO:0000259" key="3">
    <source>
        <dbReference type="Pfam" id="PF18810"/>
    </source>
</evidence>
<dbReference type="InterPro" id="IPR041110">
    <property type="entry name" value="PBECR2"/>
</dbReference>
<dbReference type="InterPro" id="IPR006528">
    <property type="entry name" value="Phage_head_morphogenesis_dom"/>
</dbReference>
<protein>
    <recommendedName>
        <fullName evidence="6">Phage head morphogenesis domain-containing protein</fullName>
    </recommendedName>
</protein>
<gene>
    <name evidence="4" type="ORF">DZC30_00945</name>
</gene>
<keyword evidence="5" id="KW-1185">Reference proteome</keyword>
<evidence type="ECO:0000256" key="1">
    <source>
        <dbReference type="SAM" id="MobiDB-lite"/>
    </source>
</evidence>
<sequence>MADAYGSLPFREQIEYFRRKVNLPTAGWTDVYTQEHDYAFVVAGANRDAIVADFRAAVEKAIADGRTLEDFRKDFDRIVAKNGWDYKGGRNWRSKVIYDTNLATSYAAGRWQQLQAAPFWQYQHSDWVEHPREQHVAWDGLVLSREDSWWQAHFPPNGWGCQCTVRGLWPRDMERLGKKGPDETPTVKMVEQTIGQRSLNGPRTVKVPQGIDPGFEYAPGSARLRNAIPPERPNPPIPGKSGSAGGNGLPNQRPQEPLPPPRTVPPEQYLPPSVPPADAVDAFLKPLGATSRRPAIVRDAIGERLVIGKELFQTPQGTWRDSLRTLRPFLPLLAQAILQPDEIWVRLEWIAALKKAVVRRRYLARFAVAGARMDPVTVVFEVGEDGWAGVAGLQSSVPDVNDWRVGTRLYSRDQG</sequence>
<dbReference type="EMBL" id="QURR01000001">
    <property type="protein sequence ID" value="RGE47005.1"/>
    <property type="molecule type" value="Genomic_DNA"/>
</dbReference>
<feature type="compositionally biased region" description="Pro residues" evidence="1">
    <location>
        <begin position="256"/>
        <end position="269"/>
    </location>
</feature>
<dbReference type="Proteomes" id="UP000261948">
    <property type="component" value="Unassembled WGS sequence"/>
</dbReference>
<feature type="domain" description="Phage-Barnase-EndoU-ColicinE5/D-RelE like nuclease 2" evidence="3">
    <location>
        <begin position="282"/>
        <end position="410"/>
    </location>
</feature>
<dbReference type="AlphaFoldDB" id="A0A373FU83"/>
<organism evidence="4 5">
    <name type="scientific">Comamonas testosteroni</name>
    <name type="common">Pseudomonas testosteroni</name>
    <dbReference type="NCBI Taxonomy" id="285"/>
    <lineage>
        <taxon>Bacteria</taxon>
        <taxon>Pseudomonadati</taxon>
        <taxon>Pseudomonadota</taxon>
        <taxon>Betaproteobacteria</taxon>
        <taxon>Burkholderiales</taxon>
        <taxon>Comamonadaceae</taxon>
        <taxon>Comamonas</taxon>
    </lineage>
</organism>
<evidence type="ECO:0000313" key="5">
    <source>
        <dbReference type="Proteomes" id="UP000261948"/>
    </source>
</evidence>
<dbReference type="Pfam" id="PF04233">
    <property type="entry name" value="Phage_Mu_F"/>
    <property type="match status" value="1"/>
</dbReference>
<dbReference type="Pfam" id="PF18810">
    <property type="entry name" value="PBECR2"/>
    <property type="match status" value="1"/>
</dbReference>
<feature type="region of interest" description="Disordered" evidence="1">
    <location>
        <begin position="195"/>
        <end position="269"/>
    </location>
</feature>